<dbReference type="CDD" id="cd02209">
    <property type="entry name" value="cupin_XRE_C"/>
    <property type="match status" value="1"/>
</dbReference>
<dbReference type="InterPro" id="IPR014710">
    <property type="entry name" value="RmlC-like_jellyroll"/>
</dbReference>
<dbReference type="EMBL" id="LXJZ01000198">
    <property type="protein sequence ID" value="OAJ54811.1"/>
    <property type="molecule type" value="Genomic_DNA"/>
</dbReference>
<dbReference type="SUPFAM" id="SSF51182">
    <property type="entry name" value="RmlC-like cupins"/>
    <property type="match status" value="1"/>
</dbReference>
<accession>A0A1A9N7Q2</accession>
<dbReference type="RefSeq" id="WP_064270359.1">
    <property type="nucleotide sequence ID" value="NZ_LXJZ01000198.1"/>
</dbReference>
<evidence type="ECO:0000313" key="3">
    <source>
        <dbReference type="EMBL" id="OAJ60996.1"/>
    </source>
</evidence>
<dbReference type="Pfam" id="PF07883">
    <property type="entry name" value="Cupin_2"/>
    <property type="match status" value="1"/>
</dbReference>
<sequence>MSEAIPSNAGAAHCTLLPAIPSEGAAAALPVQRNIADGAALSASTQRMQCDELVELAAGLLGEELAAVLEGRVDIVAADEHYILSAGEAILIPPREARRYRCVTPSCVLYRVTCNAEANKEPQV</sequence>
<dbReference type="InterPro" id="IPR011051">
    <property type="entry name" value="RmlC_Cupin_sf"/>
</dbReference>
<dbReference type="Proteomes" id="UP000077961">
    <property type="component" value="Unassembled WGS sequence"/>
</dbReference>
<organism evidence="3 5">
    <name type="scientific">Paraburkholderia ginsengiterrae</name>
    <dbReference type="NCBI Taxonomy" id="1462993"/>
    <lineage>
        <taxon>Bacteria</taxon>
        <taxon>Pseudomonadati</taxon>
        <taxon>Pseudomonadota</taxon>
        <taxon>Betaproteobacteria</taxon>
        <taxon>Burkholderiales</taxon>
        <taxon>Burkholderiaceae</taxon>
        <taxon>Paraburkholderia</taxon>
    </lineage>
</organism>
<dbReference type="EMBL" id="LXKA01000221">
    <property type="protein sequence ID" value="OAJ60996.1"/>
    <property type="molecule type" value="Genomic_DNA"/>
</dbReference>
<proteinExistence type="predicted"/>
<dbReference type="Proteomes" id="UP000078116">
    <property type="component" value="Unassembled WGS sequence"/>
</dbReference>
<dbReference type="Gene3D" id="2.60.120.10">
    <property type="entry name" value="Jelly Rolls"/>
    <property type="match status" value="1"/>
</dbReference>
<feature type="domain" description="Cupin type-2" evidence="1">
    <location>
        <begin position="62"/>
        <end position="104"/>
    </location>
</feature>
<dbReference type="InterPro" id="IPR013096">
    <property type="entry name" value="Cupin_2"/>
</dbReference>
<dbReference type="OrthoDB" id="9035486at2"/>
<name>A0A1A9N7Q2_9BURK</name>
<keyword evidence="4" id="KW-1185">Reference proteome</keyword>
<comment type="caution">
    <text evidence="3">The sequence shown here is derived from an EMBL/GenBank/DDBJ whole genome shotgun (WGS) entry which is preliminary data.</text>
</comment>
<evidence type="ECO:0000259" key="1">
    <source>
        <dbReference type="Pfam" id="PF07883"/>
    </source>
</evidence>
<evidence type="ECO:0000313" key="4">
    <source>
        <dbReference type="Proteomes" id="UP000077961"/>
    </source>
</evidence>
<gene>
    <name evidence="2" type="ORF">A6V36_08160</name>
    <name evidence="3" type="ORF">A6V37_02490</name>
</gene>
<dbReference type="STRING" id="1462993.A6V36_08160"/>
<evidence type="ECO:0000313" key="5">
    <source>
        <dbReference type="Proteomes" id="UP000078116"/>
    </source>
</evidence>
<reference evidence="4 5" key="1">
    <citation type="submission" date="2016-04" db="EMBL/GenBank/DDBJ databases">
        <title>Reclassification of Paraburkholderia panaciterrae (Farh et al. 2015) Dobritsa &amp; Samadpour 2016 as a later homotypic synonym of Paraburkholderia ginsengiterrae (Farh et al. 2015) Dobritsa &amp; Samadpour 2016.</title>
        <authorList>
            <person name="Dobritsa A.P."/>
            <person name="Kutumbaka K."/>
            <person name="Samadpour M."/>
        </authorList>
    </citation>
    <scope>NUCLEOTIDE SEQUENCE [LARGE SCALE GENOMIC DNA]</scope>
    <source>
        <strain evidence="3 5">DCY85</strain>
        <strain evidence="2 4">DCY85-1</strain>
    </source>
</reference>
<evidence type="ECO:0000313" key="2">
    <source>
        <dbReference type="EMBL" id="OAJ54811.1"/>
    </source>
</evidence>
<dbReference type="AlphaFoldDB" id="A0A1A9N7Q2"/>
<protein>
    <submittedName>
        <fullName evidence="3">Cupin</fullName>
    </submittedName>
</protein>